<dbReference type="OrthoDB" id="19031at10239"/>
<keyword evidence="3" id="KW-1185">Reference proteome</keyword>
<evidence type="ECO:0000313" key="2">
    <source>
        <dbReference type="EMBL" id="AJA42267.1"/>
    </source>
</evidence>
<name>A0A0D3MWI8_9CAUD</name>
<evidence type="ECO:0000256" key="1">
    <source>
        <dbReference type="SAM" id="MobiDB-lite"/>
    </source>
</evidence>
<dbReference type="InterPro" id="IPR055696">
    <property type="entry name" value="DUF7272"/>
</dbReference>
<proteinExistence type="predicted"/>
<dbReference type="Proteomes" id="UP000032689">
    <property type="component" value="Segment"/>
</dbReference>
<protein>
    <submittedName>
        <fullName evidence="2">Uncharacterized protein</fullName>
    </submittedName>
</protein>
<organism evidence="2 3">
    <name type="scientific">Staphylococcus phage vB_SepM_ phiIPLA-C1C</name>
    <dbReference type="NCBI Taxonomy" id="1572704"/>
    <lineage>
        <taxon>Viruses</taxon>
        <taxon>Duplodnaviria</taxon>
        <taxon>Heunggongvirae</taxon>
        <taxon>Uroviricota</taxon>
        <taxon>Caudoviricetes</taxon>
        <taxon>Herelleviridae</taxon>
        <taxon>Twortvirinae</taxon>
        <taxon>Sepunavirus</taxon>
        <taxon>Sepunavirus IPLAC1C</taxon>
    </lineage>
</organism>
<dbReference type="Pfam" id="PF23937">
    <property type="entry name" value="DUF7272"/>
    <property type="match status" value="1"/>
</dbReference>
<reference evidence="2 3" key="1">
    <citation type="journal article" date="2015" name="Appl. Environ. Microbiol.">
        <title>Two Phages, phiIPLA-RODI and phiIPLA-C1C, Lyse Mono- and Dual-Species Staphylococcal Biofilms.</title>
        <authorList>
            <person name="Gutierrez D."/>
            <person name="Vandenheuvel D."/>
            <person name="Martinez B."/>
            <person name="Rodriguez A."/>
            <person name="Lavigne R."/>
            <person name="Garcia P."/>
        </authorList>
    </citation>
    <scope>NUCLEOTIDE SEQUENCE [LARGE SCALE GENOMIC DNA]</scope>
</reference>
<evidence type="ECO:0000313" key="3">
    <source>
        <dbReference type="Proteomes" id="UP000032689"/>
    </source>
</evidence>
<feature type="compositionally biased region" description="Basic and acidic residues" evidence="1">
    <location>
        <begin position="1"/>
        <end position="16"/>
    </location>
</feature>
<dbReference type="EMBL" id="KP027447">
    <property type="protein sequence ID" value="AJA42267.1"/>
    <property type="molecule type" value="Genomic_DNA"/>
</dbReference>
<sequence>MSFSDKLNEMRNKEHYGSPNNEENTQIKNIESGYTLEELKHSLLDLEGLENVVSNYKVIGTEVNYDTLMIATVTPDLEEKFGTPAGHYIGLSKERITENEYLYNKHKNSAPISILERARVIEPLFRIKSDDYNYDQYQLVEDIKNNVKVEDVSDEVIEKGYILTSSEEVTQLEIVSKKDIELKIDDCLVRYKDLANPDSYLKHYLKLKDMLDDSESMVYCPLVDKCVFIMNSI</sequence>
<feature type="region of interest" description="Disordered" evidence="1">
    <location>
        <begin position="1"/>
        <end position="26"/>
    </location>
</feature>
<dbReference type="KEGG" id="vg:26640964"/>
<accession>A0A0D3MWI8</accession>
<dbReference type="RefSeq" id="YP_009214547.1">
    <property type="nucleotide sequence ID" value="NC_028962.1"/>
</dbReference>
<dbReference type="GeneID" id="26640964"/>